<proteinExistence type="predicted"/>
<reference evidence="1 2" key="1">
    <citation type="submission" date="2019-05" db="EMBL/GenBank/DDBJ databases">
        <title>Another draft genome of Portunus trituberculatus and its Hox gene families provides insights of decapod evolution.</title>
        <authorList>
            <person name="Jeong J.-H."/>
            <person name="Song I."/>
            <person name="Kim S."/>
            <person name="Choi T."/>
            <person name="Kim D."/>
            <person name="Ryu S."/>
            <person name="Kim W."/>
        </authorList>
    </citation>
    <scope>NUCLEOTIDE SEQUENCE [LARGE SCALE GENOMIC DNA]</scope>
    <source>
        <tissue evidence="1">Muscle</tissue>
    </source>
</reference>
<protein>
    <submittedName>
        <fullName evidence="1">Uncharacterized protein</fullName>
    </submittedName>
</protein>
<dbReference type="Proteomes" id="UP000324222">
    <property type="component" value="Unassembled WGS sequence"/>
</dbReference>
<dbReference type="AlphaFoldDB" id="A0A5B7CR12"/>
<sequence length="62" mass="6455">MQVVLYAVHVAPLTGRCSSGRPGCPELCRCDAPLRGWCLLPGQDQDRSLLSMGPAGASGSGR</sequence>
<evidence type="ECO:0000313" key="2">
    <source>
        <dbReference type="Proteomes" id="UP000324222"/>
    </source>
</evidence>
<comment type="caution">
    <text evidence="1">The sequence shown here is derived from an EMBL/GenBank/DDBJ whole genome shotgun (WGS) entry which is preliminary data.</text>
</comment>
<name>A0A5B7CR12_PORTR</name>
<accession>A0A5B7CR12</accession>
<keyword evidence="2" id="KW-1185">Reference proteome</keyword>
<organism evidence="1 2">
    <name type="scientific">Portunus trituberculatus</name>
    <name type="common">Swimming crab</name>
    <name type="synonym">Neptunus trituberculatus</name>
    <dbReference type="NCBI Taxonomy" id="210409"/>
    <lineage>
        <taxon>Eukaryota</taxon>
        <taxon>Metazoa</taxon>
        <taxon>Ecdysozoa</taxon>
        <taxon>Arthropoda</taxon>
        <taxon>Crustacea</taxon>
        <taxon>Multicrustacea</taxon>
        <taxon>Malacostraca</taxon>
        <taxon>Eumalacostraca</taxon>
        <taxon>Eucarida</taxon>
        <taxon>Decapoda</taxon>
        <taxon>Pleocyemata</taxon>
        <taxon>Brachyura</taxon>
        <taxon>Eubrachyura</taxon>
        <taxon>Portunoidea</taxon>
        <taxon>Portunidae</taxon>
        <taxon>Portuninae</taxon>
        <taxon>Portunus</taxon>
    </lineage>
</organism>
<dbReference type="EMBL" id="VSRR010000186">
    <property type="protein sequence ID" value="MPC11890.1"/>
    <property type="molecule type" value="Genomic_DNA"/>
</dbReference>
<evidence type="ECO:0000313" key="1">
    <source>
        <dbReference type="EMBL" id="MPC11890.1"/>
    </source>
</evidence>
<gene>
    <name evidence="1" type="ORF">E2C01_004565</name>
</gene>